<name>A0A2W6A9T3_9BACT</name>
<dbReference type="SUPFAM" id="SSF51735">
    <property type="entry name" value="NAD(P)-binding Rossmann-fold domains"/>
    <property type="match status" value="1"/>
</dbReference>
<organism evidence="5 6">
    <name type="scientific">Candidatus Aeolococcus gillhamiae</name>
    <dbReference type="NCBI Taxonomy" id="3127015"/>
    <lineage>
        <taxon>Bacteria</taxon>
        <taxon>Bacillati</taxon>
        <taxon>Candidatus Dormiibacterota</taxon>
        <taxon>Candidatus Dormibacteria</taxon>
        <taxon>Candidatus Aeolococcales</taxon>
        <taxon>Candidatus Aeolococcaceae</taxon>
        <taxon>Candidatus Aeolococcus</taxon>
    </lineage>
</organism>
<dbReference type="Gene3D" id="3.90.180.10">
    <property type="entry name" value="Medium-chain alcohol dehydrogenases, catalytic domain"/>
    <property type="match status" value="1"/>
</dbReference>
<dbReference type="InterPro" id="IPR013154">
    <property type="entry name" value="ADH-like_N"/>
</dbReference>
<keyword evidence="2" id="KW-0560">Oxidoreductase</keyword>
<evidence type="ECO:0000256" key="2">
    <source>
        <dbReference type="ARBA" id="ARBA00023002"/>
    </source>
</evidence>
<dbReference type="Pfam" id="PF00107">
    <property type="entry name" value="ADH_zinc_N"/>
    <property type="match status" value="1"/>
</dbReference>
<evidence type="ECO:0000259" key="3">
    <source>
        <dbReference type="SMART" id="SM00829"/>
    </source>
</evidence>
<dbReference type="InterPro" id="IPR011032">
    <property type="entry name" value="GroES-like_sf"/>
</dbReference>
<dbReference type="Pfam" id="PF08240">
    <property type="entry name" value="ADH_N"/>
    <property type="match status" value="1"/>
</dbReference>
<gene>
    <name evidence="5" type="ORF">DLM65_04635</name>
    <name evidence="4" type="ORF">JF886_08270</name>
</gene>
<dbReference type="SMART" id="SM00829">
    <property type="entry name" value="PKS_ER"/>
    <property type="match status" value="1"/>
</dbReference>
<reference evidence="5" key="2">
    <citation type="submission" date="2018-05" db="EMBL/GenBank/DDBJ databases">
        <authorList>
            <person name="Ferrari B."/>
        </authorList>
    </citation>
    <scope>NUCLEOTIDE SEQUENCE</scope>
    <source>
        <strain evidence="5">RRmetagenome_bin12</strain>
    </source>
</reference>
<dbReference type="InterPro" id="IPR020843">
    <property type="entry name" value="ER"/>
</dbReference>
<accession>A0A934K078</accession>
<protein>
    <submittedName>
        <fullName evidence="5">NADPH quinone oxidoreductase</fullName>
    </submittedName>
    <submittedName>
        <fullName evidence="4">Zinc-binding dehydrogenase</fullName>
    </submittedName>
</protein>
<proteinExistence type="predicted"/>
<dbReference type="Proteomes" id="UP000248724">
    <property type="component" value="Unassembled WGS sequence"/>
</dbReference>
<dbReference type="InterPro" id="IPR013149">
    <property type="entry name" value="ADH-like_C"/>
</dbReference>
<dbReference type="RefSeq" id="WP_337311399.1">
    <property type="nucleotide sequence ID" value="NZ_JAEKNS010000083.1"/>
</dbReference>
<evidence type="ECO:0000313" key="5">
    <source>
        <dbReference type="EMBL" id="PZR82078.1"/>
    </source>
</evidence>
<keyword evidence="1" id="KW-0521">NADP</keyword>
<dbReference type="PANTHER" id="PTHR48106:SF8">
    <property type="entry name" value="OS02G0805600 PROTEIN"/>
    <property type="match status" value="1"/>
</dbReference>
<dbReference type="GO" id="GO:0070402">
    <property type="term" value="F:NADPH binding"/>
    <property type="evidence" value="ECO:0007669"/>
    <property type="project" value="TreeGrafter"/>
</dbReference>
<dbReference type="Proteomes" id="UP000606991">
    <property type="component" value="Unassembled WGS sequence"/>
</dbReference>
<dbReference type="PANTHER" id="PTHR48106">
    <property type="entry name" value="QUINONE OXIDOREDUCTASE PIG3-RELATED"/>
    <property type="match status" value="1"/>
</dbReference>
<evidence type="ECO:0000313" key="4">
    <source>
        <dbReference type="EMBL" id="MBJ7594842.1"/>
    </source>
</evidence>
<dbReference type="SUPFAM" id="SSF50129">
    <property type="entry name" value="GroES-like"/>
    <property type="match status" value="1"/>
</dbReference>
<evidence type="ECO:0000313" key="7">
    <source>
        <dbReference type="Proteomes" id="UP000606991"/>
    </source>
</evidence>
<reference evidence="5 6" key="1">
    <citation type="journal article" date="2017" name="Nature">
        <title>Atmospheric trace gases support primary production in Antarctic desert surface soil.</title>
        <authorList>
            <person name="Ji M."/>
            <person name="Greening C."/>
            <person name="Vanwonterghem I."/>
            <person name="Carere C.R."/>
            <person name="Bay S.K."/>
            <person name="Steen J.A."/>
            <person name="Montgomery K."/>
            <person name="Lines T."/>
            <person name="Beardall J."/>
            <person name="van Dorst J."/>
            <person name="Snape I."/>
            <person name="Stott M.B."/>
            <person name="Hugenholtz P."/>
            <person name="Ferrari B.C."/>
        </authorList>
    </citation>
    <scope>NUCLEOTIDE SEQUENCE [LARGE SCALE GENOMIC DNA]</scope>
    <source>
        <strain evidence="5">RRmetagenome_bin12</strain>
    </source>
</reference>
<dbReference type="AlphaFoldDB" id="A0A2W6A9T3"/>
<sequence length="318" mass="32651">MRAVTIVDNRLTIDEHPDPQPGAGEALVAVRAAGINGADPMQLKGLYPAPPGSPSDIPGLELAGEVTALGRGVTRWSIGDRVMAVVGGGAQAELVTVHERLLMAVPDGVDWTPAGGFPEVFTTAHDALFTQAQLHPGESVLVNGAAGGVGVAAVQLAHLAGARVCASVRSERLRPEVLALGADLAVAPDAAAGHGPFDVILELVGAPNLSADLAALAPRGRIVVIGIGAGARTEIDLRALMMRRGHLMSSTLRARPLEEKAICARRVEAEVLPALAQGRLRVPVAAVFSLGEAQAAYDRFGAGDKLGKVVLEVTPAGR</sequence>
<accession>A0A2W6A9T3</accession>
<dbReference type="EMBL" id="QHBU01000083">
    <property type="protein sequence ID" value="PZR82078.1"/>
    <property type="molecule type" value="Genomic_DNA"/>
</dbReference>
<dbReference type="InterPro" id="IPR036291">
    <property type="entry name" value="NAD(P)-bd_dom_sf"/>
</dbReference>
<evidence type="ECO:0000256" key="1">
    <source>
        <dbReference type="ARBA" id="ARBA00022857"/>
    </source>
</evidence>
<dbReference type="Gene3D" id="3.40.50.720">
    <property type="entry name" value="NAD(P)-binding Rossmann-like Domain"/>
    <property type="match status" value="1"/>
</dbReference>
<feature type="domain" description="Enoyl reductase (ER)" evidence="3">
    <location>
        <begin position="8"/>
        <end position="311"/>
    </location>
</feature>
<evidence type="ECO:0000313" key="6">
    <source>
        <dbReference type="Proteomes" id="UP000248724"/>
    </source>
</evidence>
<dbReference type="EMBL" id="JAEKNS010000083">
    <property type="protein sequence ID" value="MBJ7594842.1"/>
    <property type="molecule type" value="Genomic_DNA"/>
</dbReference>
<dbReference type="GO" id="GO:0016651">
    <property type="term" value="F:oxidoreductase activity, acting on NAD(P)H"/>
    <property type="evidence" value="ECO:0007669"/>
    <property type="project" value="TreeGrafter"/>
</dbReference>
<comment type="caution">
    <text evidence="5">The sequence shown here is derived from an EMBL/GenBank/DDBJ whole genome shotgun (WGS) entry which is preliminary data.</text>
</comment>
<reference evidence="4 7" key="3">
    <citation type="submission" date="2020-10" db="EMBL/GenBank/DDBJ databases">
        <title>Ca. Dormibacterota MAGs.</title>
        <authorList>
            <person name="Montgomery K."/>
        </authorList>
    </citation>
    <scope>NUCLEOTIDE SEQUENCE [LARGE SCALE GENOMIC DNA]</scope>
    <source>
        <strain evidence="4">SC8812_S17_18</strain>
    </source>
</reference>